<keyword evidence="13" id="KW-0511">Multifunctional enzyme</keyword>
<comment type="similarity">
    <text evidence="3">In the N-terminal section; belongs to the glycosyltransferase 51 family.</text>
</comment>
<reference evidence="20 21" key="1">
    <citation type="submission" date="2017-05" db="EMBL/GenBank/DDBJ databases">
        <authorList>
            <person name="Varghese N."/>
            <person name="Submissions S."/>
        </authorList>
    </citation>
    <scope>NUCLEOTIDE SEQUENCE [LARGE SCALE GENOMIC DNA]</scope>
    <source>
        <strain evidence="20 21">DSM 45474</strain>
    </source>
</reference>
<feature type="compositionally biased region" description="Low complexity" evidence="17">
    <location>
        <begin position="713"/>
        <end position="745"/>
    </location>
</feature>
<dbReference type="GO" id="GO:0008955">
    <property type="term" value="F:peptidoglycan glycosyltransferase activity"/>
    <property type="evidence" value="ECO:0007669"/>
    <property type="project" value="UniProtKB-EC"/>
</dbReference>
<dbReference type="GO" id="GO:0008360">
    <property type="term" value="P:regulation of cell shape"/>
    <property type="evidence" value="ECO:0007669"/>
    <property type="project" value="UniProtKB-KW"/>
</dbReference>
<evidence type="ECO:0000256" key="12">
    <source>
        <dbReference type="ARBA" id="ARBA00023136"/>
    </source>
</evidence>
<dbReference type="GO" id="GO:0006508">
    <property type="term" value="P:proteolysis"/>
    <property type="evidence" value="ECO:0007669"/>
    <property type="project" value="UniProtKB-KW"/>
</dbReference>
<dbReference type="Proteomes" id="UP000315636">
    <property type="component" value="Unassembled WGS sequence"/>
</dbReference>
<keyword evidence="6" id="KW-0645">Protease</keyword>
<keyword evidence="9" id="KW-0378">Hydrolase</keyword>
<dbReference type="InterPro" id="IPR023346">
    <property type="entry name" value="Lysozyme-like_dom_sf"/>
</dbReference>
<protein>
    <submittedName>
        <fullName evidence="20">Penicillin-binding protein</fullName>
    </submittedName>
</protein>
<feature type="compositionally biased region" description="Low complexity" evidence="17">
    <location>
        <begin position="754"/>
        <end position="765"/>
    </location>
</feature>
<dbReference type="SUPFAM" id="SSF56601">
    <property type="entry name" value="beta-lactamase/transpeptidase-like"/>
    <property type="match status" value="1"/>
</dbReference>
<gene>
    <name evidence="20" type="ORF">SAMN06264849_102432</name>
</gene>
<comment type="catalytic activity">
    <reaction evidence="15">
        <text>Preferential cleavage: (Ac)2-L-Lys-D-Ala-|-D-Ala. Also transpeptidation of peptidyl-alanyl moieties that are N-acyl substituents of D-alanine.</text>
        <dbReference type="EC" id="3.4.16.4"/>
    </reaction>
</comment>
<dbReference type="EMBL" id="FXTI01000002">
    <property type="protein sequence ID" value="SMO50833.1"/>
    <property type="molecule type" value="Genomic_DNA"/>
</dbReference>
<evidence type="ECO:0000256" key="1">
    <source>
        <dbReference type="ARBA" id="ARBA00004236"/>
    </source>
</evidence>
<keyword evidence="12" id="KW-0472">Membrane</keyword>
<evidence type="ECO:0000256" key="2">
    <source>
        <dbReference type="ARBA" id="ARBA00007090"/>
    </source>
</evidence>
<evidence type="ECO:0000256" key="15">
    <source>
        <dbReference type="ARBA" id="ARBA00034000"/>
    </source>
</evidence>
<feature type="compositionally biased region" description="Acidic residues" evidence="17">
    <location>
        <begin position="766"/>
        <end position="776"/>
    </location>
</feature>
<keyword evidence="14" id="KW-0961">Cell wall biogenesis/degradation</keyword>
<proteinExistence type="inferred from homology"/>
<evidence type="ECO:0000259" key="18">
    <source>
        <dbReference type="Pfam" id="PF00905"/>
    </source>
</evidence>
<accession>A0A521BUJ6</accession>
<evidence type="ECO:0000256" key="11">
    <source>
        <dbReference type="ARBA" id="ARBA00022984"/>
    </source>
</evidence>
<keyword evidence="11" id="KW-0573">Peptidoglycan synthesis</keyword>
<dbReference type="FunFam" id="1.10.3810.10:FF:000001">
    <property type="entry name" value="Penicillin-binding protein 1A"/>
    <property type="match status" value="1"/>
</dbReference>
<feature type="domain" description="Glycosyl transferase family 51" evidence="19">
    <location>
        <begin position="83"/>
        <end position="254"/>
    </location>
</feature>
<dbReference type="InterPro" id="IPR001264">
    <property type="entry name" value="Glyco_trans_51"/>
</dbReference>
<dbReference type="InterPro" id="IPR001460">
    <property type="entry name" value="PCN-bd_Tpept"/>
</dbReference>
<keyword evidence="8" id="KW-0808">Transferase</keyword>
<keyword evidence="7" id="KW-0328">Glycosyltransferase</keyword>
<dbReference type="PANTHER" id="PTHR32282">
    <property type="entry name" value="BINDING PROTEIN TRANSPEPTIDASE, PUTATIVE-RELATED"/>
    <property type="match status" value="1"/>
</dbReference>
<dbReference type="InterPro" id="IPR036950">
    <property type="entry name" value="PBP_transglycosylase"/>
</dbReference>
<evidence type="ECO:0000313" key="20">
    <source>
        <dbReference type="EMBL" id="SMO50833.1"/>
    </source>
</evidence>
<dbReference type="GO" id="GO:0071555">
    <property type="term" value="P:cell wall organization"/>
    <property type="evidence" value="ECO:0007669"/>
    <property type="project" value="UniProtKB-KW"/>
</dbReference>
<dbReference type="GO" id="GO:0009002">
    <property type="term" value="F:serine-type D-Ala-D-Ala carboxypeptidase activity"/>
    <property type="evidence" value="ECO:0007669"/>
    <property type="project" value="UniProtKB-EC"/>
</dbReference>
<name>A0A521BUJ6_9BACL</name>
<keyword evidence="5" id="KW-0121">Carboxypeptidase</keyword>
<sequence length="776" mass="85565">MVAKHGESSKKQSSGRMRRFLKGALFTFLTIFTIIVVGSMATVGAATGYVASLVNEEPVRKKAEMKEKISTWTQTSVAYFRDGSTIGKLRGDSDRKAVTVDQVSPHLIDALLSTEDRTFYTHKGISPKGFSRAVYLNVTGSGSSGGSTLTQQLVKNLFLDYREKSLERKSKELFLALRMERLFSKDDILNAYLNTVYFGKNASGRNMLGVQAAAKGLFNVDAKDLNLPQAAYIVGMVQRPNAYNPFYNRKNDEEVNEQNLKLGKERMQDVLMNMVENKKISKKEYENAASYDVKGALKTKDDTSIAFKNYPFITMAVEEEAAKVLMKADGKDPKKLSKDGKYRDTLDKYQQKVLTGGYKITTTLDEDLYKALNKAAKNSSFGKGQDLGAVLLDVETGGTLAFVGGRDYNKNQKNHALDVQRSPGSTIKPLLDFGPALDRGIISPESIIIDEKLTGPGGNVYRNYTRRYDGPMTAREALKKSINIPAIKLLRKVGLENGFNYLRKMNFPIHEHDGEASAIGGFTYGFDVQRMTAGYAMLANEGKFNEPHIISKIENSKGEVVWEAEKKPKRIFSPQAAYWTTDMLESVVRDSYGTARSTVGRSFPGISLAGKTGTSNNTEDLWFIGYTPKVALGVWTGYDYPKRIPNSNLAKHTWINLFRAVQKSDPKLLQGSFPKQPKMSYKGFEKHKVKKEKEKENNAPSDSSGSNPPPSNNNPSEEPNTGNQPNNDQSGNNDDSGSTPPDSGGDPPPEDGDTSPPTGDNPPTDGDVDINPGEES</sequence>
<evidence type="ECO:0000256" key="10">
    <source>
        <dbReference type="ARBA" id="ARBA00022960"/>
    </source>
</evidence>
<comment type="catalytic activity">
    <reaction evidence="16">
        <text>[GlcNAc-(1-&gt;4)-Mur2Ac(oyl-L-Ala-gamma-D-Glu-L-Lys-D-Ala-D-Ala)](n)-di-trans,octa-cis-undecaprenyl diphosphate + beta-D-GlcNAc-(1-&gt;4)-Mur2Ac(oyl-L-Ala-gamma-D-Glu-L-Lys-D-Ala-D-Ala)-di-trans,octa-cis-undecaprenyl diphosphate = [GlcNAc-(1-&gt;4)-Mur2Ac(oyl-L-Ala-gamma-D-Glu-L-Lys-D-Ala-D-Ala)](n+1)-di-trans,octa-cis-undecaprenyl diphosphate + di-trans,octa-cis-undecaprenyl diphosphate + H(+)</text>
        <dbReference type="Rhea" id="RHEA:23708"/>
        <dbReference type="Rhea" id="RHEA-COMP:9602"/>
        <dbReference type="Rhea" id="RHEA-COMP:9603"/>
        <dbReference type="ChEBI" id="CHEBI:15378"/>
        <dbReference type="ChEBI" id="CHEBI:58405"/>
        <dbReference type="ChEBI" id="CHEBI:60033"/>
        <dbReference type="ChEBI" id="CHEBI:78435"/>
        <dbReference type="EC" id="2.4.99.28"/>
    </reaction>
</comment>
<dbReference type="Pfam" id="PF00912">
    <property type="entry name" value="Transgly"/>
    <property type="match status" value="1"/>
</dbReference>
<dbReference type="GO" id="GO:0009252">
    <property type="term" value="P:peptidoglycan biosynthetic process"/>
    <property type="evidence" value="ECO:0007669"/>
    <property type="project" value="UniProtKB-KW"/>
</dbReference>
<dbReference type="Gene3D" id="1.10.3810.10">
    <property type="entry name" value="Biosynthetic peptidoglycan transglycosylase-like"/>
    <property type="match status" value="1"/>
</dbReference>
<dbReference type="AlphaFoldDB" id="A0A521BUJ6"/>
<organism evidence="20 21">
    <name type="scientific">Melghirimyces algeriensis</name>
    <dbReference type="NCBI Taxonomy" id="910412"/>
    <lineage>
        <taxon>Bacteria</taxon>
        <taxon>Bacillati</taxon>
        <taxon>Bacillota</taxon>
        <taxon>Bacilli</taxon>
        <taxon>Bacillales</taxon>
        <taxon>Thermoactinomycetaceae</taxon>
        <taxon>Melghirimyces</taxon>
    </lineage>
</organism>
<evidence type="ECO:0000256" key="4">
    <source>
        <dbReference type="ARBA" id="ARBA00022475"/>
    </source>
</evidence>
<evidence type="ECO:0000256" key="16">
    <source>
        <dbReference type="ARBA" id="ARBA00049902"/>
    </source>
</evidence>
<evidence type="ECO:0000256" key="7">
    <source>
        <dbReference type="ARBA" id="ARBA00022676"/>
    </source>
</evidence>
<dbReference type="Pfam" id="PF00905">
    <property type="entry name" value="Transpeptidase"/>
    <property type="match status" value="1"/>
</dbReference>
<comment type="similarity">
    <text evidence="2">In the C-terminal section; belongs to the transpeptidase family.</text>
</comment>
<dbReference type="GO" id="GO:0008658">
    <property type="term" value="F:penicillin binding"/>
    <property type="evidence" value="ECO:0007669"/>
    <property type="project" value="InterPro"/>
</dbReference>
<comment type="subcellular location">
    <subcellularLocation>
        <location evidence="1">Cell membrane</location>
    </subcellularLocation>
</comment>
<dbReference type="InterPro" id="IPR012338">
    <property type="entry name" value="Beta-lactam/transpept-like"/>
</dbReference>
<feature type="compositionally biased region" description="Basic and acidic residues" evidence="17">
    <location>
        <begin position="683"/>
        <end position="697"/>
    </location>
</feature>
<keyword evidence="10" id="KW-0133">Cell shape</keyword>
<feature type="region of interest" description="Disordered" evidence="17">
    <location>
        <begin position="668"/>
        <end position="776"/>
    </location>
</feature>
<evidence type="ECO:0000256" key="9">
    <source>
        <dbReference type="ARBA" id="ARBA00022801"/>
    </source>
</evidence>
<dbReference type="SUPFAM" id="SSF53955">
    <property type="entry name" value="Lysozyme-like"/>
    <property type="match status" value="1"/>
</dbReference>
<evidence type="ECO:0000256" key="17">
    <source>
        <dbReference type="SAM" id="MobiDB-lite"/>
    </source>
</evidence>
<keyword evidence="21" id="KW-1185">Reference proteome</keyword>
<evidence type="ECO:0000256" key="8">
    <source>
        <dbReference type="ARBA" id="ARBA00022679"/>
    </source>
</evidence>
<dbReference type="Gene3D" id="3.40.710.10">
    <property type="entry name" value="DD-peptidase/beta-lactamase superfamily"/>
    <property type="match status" value="1"/>
</dbReference>
<evidence type="ECO:0000256" key="5">
    <source>
        <dbReference type="ARBA" id="ARBA00022645"/>
    </source>
</evidence>
<evidence type="ECO:0000256" key="3">
    <source>
        <dbReference type="ARBA" id="ARBA00007739"/>
    </source>
</evidence>
<evidence type="ECO:0000259" key="19">
    <source>
        <dbReference type="Pfam" id="PF00912"/>
    </source>
</evidence>
<dbReference type="PANTHER" id="PTHR32282:SF11">
    <property type="entry name" value="PENICILLIN-BINDING PROTEIN 1B"/>
    <property type="match status" value="1"/>
</dbReference>
<dbReference type="InterPro" id="IPR050396">
    <property type="entry name" value="Glycosyltr_51/Transpeptidase"/>
</dbReference>
<dbReference type="GO" id="GO:0030288">
    <property type="term" value="C:outer membrane-bounded periplasmic space"/>
    <property type="evidence" value="ECO:0007669"/>
    <property type="project" value="TreeGrafter"/>
</dbReference>
<evidence type="ECO:0000256" key="13">
    <source>
        <dbReference type="ARBA" id="ARBA00023268"/>
    </source>
</evidence>
<feature type="domain" description="Penicillin-binding protein transpeptidase" evidence="18">
    <location>
        <begin position="388"/>
        <end position="629"/>
    </location>
</feature>
<evidence type="ECO:0000256" key="6">
    <source>
        <dbReference type="ARBA" id="ARBA00022670"/>
    </source>
</evidence>
<evidence type="ECO:0000313" key="21">
    <source>
        <dbReference type="Proteomes" id="UP000315636"/>
    </source>
</evidence>
<evidence type="ECO:0000256" key="14">
    <source>
        <dbReference type="ARBA" id="ARBA00023316"/>
    </source>
</evidence>
<dbReference type="GO" id="GO:0005886">
    <property type="term" value="C:plasma membrane"/>
    <property type="evidence" value="ECO:0007669"/>
    <property type="project" value="UniProtKB-SubCell"/>
</dbReference>
<keyword evidence="4" id="KW-1003">Cell membrane</keyword>